<evidence type="ECO:0000313" key="3">
    <source>
        <dbReference type="EMBL" id="RKT74844.1"/>
    </source>
</evidence>
<keyword evidence="4" id="KW-1185">Reference proteome</keyword>
<dbReference type="SUPFAM" id="SSF52777">
    <property type="entry name" value="CoA-dependent acyltransferases"/>
    <property type="match status" value="2"/>
</dbReference>
<dbReference type="InterPro" id="IPR023213">
    <property type="entry name" value="CAT-like_dom_sf"/>
</dbReference>
<accession>A0A495XPL5</accession>
<organism evidence="3 4">
    <name type="scientific">Saccharothrix variisporea</name>
    <dbReference type="NCBI Taxonomy" id="543527"/>
    <lineage>
        <taxon>Bacteria</taxon>
        <taxon>Bacillati</taxon>
        <taxon>Actinomycetota</taxon>
        <taxon>Actinomycetes</taxon>
        <taxon>Pseudonocardiales</taxon>
        <taxon>Pseudonocardiaceae</taxon>
        <taxon>Saccharothrix</taxon>
    </lineage>
</organism>
<protein>
    <submittedName>
        <fullName evidence="3">Condensation domain-containing protein</fullName>
    </submittedName>
</protein>
<evidence type="ECO:0000313" key="4">
    <source>
        <dbReference type="Proteomes" id="UP000272729"/>
    </source>
</evidence>
<name>A0A495XPL5_9PSEU</name>
<dbReference type="Pfam" id="PF00668">
    <property type="entry name" value="Condensation"/>
    <property type="match status" value="1"/>
</dbReference>
<dbReference type="InterPro" id="IPR001242">
    <property type="entry name" value="Condensation_dom"/>
</dbReference>
<dbReference type="RefSeq" id="WP_121229941.1">
    <property type="nucleotide sequence ID" value="NZ_JBIUBA010000025.1"/>
</dbReference>
<sequence>MIVVSRAEVEFHGGQARTGPVTWAQQSTWDGMCRWLPDVKPFFTLPRWLDVPLLLELGDVLDVLGKLVLRHESLRTHFDVSANGEVTQRVVGSGTLPVEVHDRPADDPVQFGDIVGDCWRRGAETPFDHGGELPIRLSVALHEGIPVLVVFVVSHLAADHTGADLLAAELTALLRARVDGVAPPAPRKALQPLDIARYERSPEGQLRNVEALRHLRTQLQRMPAYFGRAEPATPRYVGADLASDVLPVAVRRAARRCRTTTSVVLLAITTALVGRVWPGPRCRLDVMQGNRVTPELLGSVTTLNQVVRTVVDLDGDSFTDLLRRAEHTMREARAVSRYDTRAEQEVLRAWGGVLAPGVQFNDMWSLLPKPRTTPTDPDPATTELTWPATSEAEDMALYLDIKGTPERMVLGLMADTAVLTREEIGAFLRTFEHLATALAEHGGEYHLAHADPRGPDAGGRSRPDRDGQAGRPPRSPDRPEPQHPSHPPSGVGAGGGRRPG</sequence>
<feature type="region of interest" description="Disordered" evidence="1">
    <location>
        <begin position="446"/>
        <end position="500"/>
    </location>
</feature>
<dbReference type="Gene3D" id="3.30.559.10">
    <property type="entry name" value="Chloramphenicol acetyltransferase-like domain"/>
    <property type="match status" value="1"/>
</dbReference>
<gene>
    <name evidence="3" type="ORF">DFJ66_8218</name>
</gene>
<dbReference type="Gene3D" id="3.30.559.30">
    <property type="entry name" value="Nonribosomal peptide synthetase, condensation domain"/>
    <property type="match status" value="1"/>
</dbReference>
<comment type="caution">
    <text evidence="3">The sequence shown here is derived from an EMBL/GenBank/DDBJ whole genome shotgun (WGS) entry which is preliminary data.</text>
</comment>
<feature type="domain" description="Condensation" evidence="2">
    <location>
        <begin position="61"/>
        <end position="442"/>
    </location>
</feature>
<dbReference type="GO" id="GO:0008610">
    <property type="term" value="P:lipid biosynthetic process"/>
    <property type="evidence" value="ECO:0007669"/>
    <property type="project" value="UniProtKB-ARBA"/>
</dbReference>
<dbReference type="EMBL" id="RBXR01000001">
    <property type="protein sequence ID" value="RKT74844.1"/>
    <property type="molecule type" value="Genomic_DNA"/>
</dbReference>
<feature type="compositionally biased region" description="Gly residues" evidence="1">
    <location>
        <begin position="491"/>
        <end position="500"/>
    </location>
</feature>
<dbReference type="GO" id="GO:0003824">
    <property type="term" value="F:catalytic activity"/>
    <property type="evidence" value="ECO:0007669"/>
    <property type="project" value="InterPro"/>
</dbReference>
<evidence type="ECO:0000256" key="1">
    <source>
        <dbReference type="SAM" id="MobiDB-lite"/>
    </source>
</evidence>
<dbReference type="AlphaFoldDB" id="A0A495XPL5"/>
<dbReference type="Proteomes" id="UP000272729">
    <property type="component" value="Unassembled WGS sequence"/>
</dbReference>
<feature type="compositionally biased region" description="Basic and acidic residues" evidence="1">
    <location>
        <begin position="446"/>
        <end position="483"/>
    </location>
</feature>
<evidence type="ECO:0000259" key="2">
    <source>
        <dbReference type="Pfam" id="PF00668"/>
    </source>
</evidence>
<reference evidence="3 4" key="1">
    <citation type="submission" date="2018-10" db="EMBL/GenBank/DDBJ databases">
        <title>Sequencing the genomes of 1000 actinobacteria strains.</title>
        <authorList>
            <person name="Klenk H.-P."/>
        </authorList>
    </citation>
    <scope>NUCLEOTIDE SEQUENCE [LARGE SCALE GENOMIC DNA]</scope>
    <source>
        <strain evidence="3 4">DSM 43911</strain>
    </source>
</reference>
<dbReference type="OrthoDB" id="5194982at2"/>
<proteinExistence type="predicted"/>